<name>A0ABR4SI97_9MICO</name>
<dbReference type="EMBL" id="JDRS01000035">
    <property type="protein sequence ID" value="KDS92353.1"/>
    <property type="molecule type" value="Genomic_DNA"/>
</dbReference>
<evidence type="ECO:0000313" key="2">
    <source>
        <dbReference type="Proteomes" id="UP000030182"/>
    </source>
</evidence>
<sequence length="77" mass="8087">MLVGQGTGLRSFGLLFLFADPVAQGGFLHAEKLADFPASTCLGDVAFLQAFEVHAHRAVLRGCVVLTGSCHAIFLLG</sequence>
<accession>A0ABR4SI97</accession>
<comment type="caution">
    <text evidence="1">The sequence shown here is derived from an EMBL/GenBank/DDBJ whole genome shotgun (WGS) entry which is preliminary data.</text>
</comment>
<gene>
    <name evidence="1" type="ORF">DHOM_11440</name>
</gene>
<keyword evidence="2" id="KW-1185">Reference proteome</keyword>
<organism evidence="1 2">
    <name type="scientific">Dermabacter hominis 1368</name>
    <dbReference type="NCBI Taxonomy" id="1450519"/>
    <lineage>
        <taxon>Bacteria</taxon>
        <taxon>Bacillati</taxon>
        <taxon>Actinomycetota</taxon>
        <taxon>Actinomycetes</taxon>
        <taxon>Micrococcales</taxon>
        <taxon>Dermabacteraceae</taxon>
        <taxon>Dermabacter</taxon>
    </lineage>
</organism>
<proteinExistence type="predicted"/>
<dbReference type="Proteomes" id="UP000030182">
    <property type="component" value="Unassembled WGS sequence"/>
</dbReference>
<evidence type="ECO:0000313" key="1">
    <source>
        <dbReference type="EMBL" id="KDS92353.1"/>
    </source>
</evidence>
<protein>
    <recommendedName>
        <fullName evidence="3">Secreted protein</fullName>
    </recommendedName>
</protein>
<evidence type="ECO:0008006" key="3">
    <source>
        <dbReference type="Google" id="ProtNLM"/>
    </source>
</evidence>
<reference evidence="1 2" key="1">
    <citation type="submission" date="2014-01" db="EMBL/GenBank/DDBJ databases">
        <title>Draft genome sequence of the multidrug-resistant clinical isolate Dermabacter hominis 1368.</title>
        <authorList>
            <person name="Albersmeier A."/>
            <person name="Bomholt C."/>
            <person name="Glaub A."/>
            <person name="Ruckert C."/>
            <person name="Soriano F."/>
            <person name="Fernandez-Natal I."/>
            <person name="Tauch A."/>
        </authorList>
    </citation>
    <scope>NUCLEOTIDE SEQUENCE [LARGE SCALE GENOMIC DNA]</scope>
    <source>
        <strain evidence="1 2">1368</strain>
    </source>
</reference>